<evidence type="ECO:0000313" key="2">
    <source>
        <dbReference type="EMBL" id="SSC12873.1"/>
    </source>
</evidence>
<sequence>MTGTAVYYSFTGSTEVIAKSFSEKSGFKLFKLEDREKRKFAPAFASILGLGTALKEPLPDIKNVDFLVLLTPIYAWHPSAQMNTFIKKAGIGGKKLFLVGVGAGETNEKAMARFSSKVKKLGGQVVGTKTFKGVQLGKNYKEVEAELLKSGEELAKTTDSLT</sequence>
<evidence type="ECO:0000259" key="1">
    <source>
        <dbReference type="PROSITE" id="PS50902"/>
    </source>
</evidence>
<dbReference type="Proteomes" id="UP000250796">
    <property type="component" value="Chromosome MESINF"/>
</dbReference>
<organism evidence="2 3">
    <name type="scientific">Mesotoga infera</name>
    <dbReference type="NCBI Taxonomy" id="1236046"/>
    <lineage>
        <taxon>Bacteria</taxon>
        <taxon>Thermotogati</taxon>
        <taxon>Thermotogota</taxon>
        <taxon>Thermotogae</taxon>
        <taxon>Kosmotogales</taxon>
        <taxon>Kosmotogaceae</taxon>
        <taxon>Mesotoga</taxon>
    </lineage>
</organism>
<dbReference type="SUPFAM" id="SSF52218">
    <property type="entry name" value="Flavoproteins"/>
    <property type="match status" value="1"/>
</dbReference>
<dbReference type="PROSITE" id="PS50902">
    <property type="entry name" value="FLAVODOXIN_LIKE"/>
    <property type="match status" value="1"/>
</dbReference>
<accession>A0A7Z7PNE2</accession>
<reference evidence="2 3" key="1">
    <citation type="submission" date="2017-01" db="EMBL/GenBank/DDBJ databases">
        <authorList>
            <person name="Erauso G."/>
        </authorList>
    </citation>
    <scope>NUCLEOTIDE SEQUENCE [LARGE SCALE GENOMIC DNA]</scope>
    <source>
        <strain evidence="2">MESINF1</strain>
    </source>
</reference>
<feature type="domain" description="Flavodoxin-like" evidence="1">
    <location>
        <begin position="3"/>
        <end position="155"/>
    </location>
</feature>
<dbReference type="KEGG" id="minf:MESINF_1429"/>
<dbReference type="InterPro" id="IPR029039">
    <property type="entry name" value="Flavoprotein-like_sf"/>
</dbReference>
<protein>
    <submittedName>
        <fullName evidence="2">Flavodoxin</fullName>
    </submittedName>
</protein>
<dbReference type="Gene3D" id="3.40.50.360">
    <property type="match status" value="1"/>
</dbReference>
<gene>
    <name evidence="2" type="ORF">MESINF_1429</name>
</gene>
<name>A0A7Z7PNE2_9BACT</name>
<dbReference type="GO" id="GO:0010181">
    <property type="term" value="F:FMN binding"/>
    <property type="evidence" value="ECO:0007669"/>
    <property type="project" value="InterPro"/>
</dbReference>
<dbReference type="InterPro" id="IPR008254">
    <property type="entry name" value="Flavodoxin/NO_synth"/>
</dbReference>
<evidence type="ECO:0000313" key="3">
    <source>
        <dbReference type="Proteomes" id="UP000250796"/>
    </source>
</evidence>
<dbReference type="RefSeq" id="WP_169699097.1">
    <property type="nucleotide sequence ID" value="NZ_LS974202.1"/>
</dbReference>
<proteinExistence type="predicted"/>
<dbReference type="EMBL" id="LS974202">
    <property type="protein sequence ID" value="SSC12873.1"/>
    <property type="molecule type" value="Genomic_DNA"/>
</dbReference>
<keyword evidence="3" id="KW-1185">Reference proteome</keyword>
<dbReference type="AlphaFoldDB" id="A0A7Z7PNE2"/>